<proteinExistence type="predicted"/>
<organism evidence="2 3">
    <name type="scientific">Bernardetia litoralis (strain ATCC 23117 / DSM 6794 / NBRC 15988 / NCIMB 1366 / Fx l1 / Sio-4)</name>
    <name type="common">Flexibacter litoralis</name>
    <dbReference type="NCBI Taxonomy" id="880071"/>
    <lineage>
        <taxon>Bacteria</taxon>
        <taxon>Pseudomonadati</taxon>
        <taxon>Bacteroidota</taxon>
        <taxon>Cytophagia</taxon>
        <taxon>Cytophagales</taxon>
        <taxon>Bernardetiaceae</taxon>
        <taxon>Bernardetia</taxon>
    </lineage>
</organism>
<reference evidence="3" key="1">
    <citation type="submission" date="2012-06" db="EMBL/GenBank/DDBJ databases">
        <title>The complete genome of Flexibacter litoralis DSM 6794.</title>
        <authorList>
            <person name="Lucas S."/>
            <person name="Copeland A."/>
            <person name="Lapidus A."/>
            <person name="Glavina del Rio T."/>
            <person name="Dalin E."/>
            <person name="Tice H."/>
            <person name="Bruce D."/>
            <person name="Goodwin L."/>
            <person name="Pitluck S."/>
            <person name="Peters L."/>
            <person name="Ovchinnikova G."/>
            <person name="Lu M."/>
            <person name="Kyrpides N."/>
            <person name="Mavromatis K."/>
            <person name="Ivanova N."/>
            <person name="Brettin T."/>
            <person name="Detter J.C."/>
            <person name="Han C."/>
            <person name="Larimer F."/>
            <person name="Land M."/>
            <person name="Hauser L."/>
            <person name="Markowitz V."/>
            <person name="Cheng J.-F."/>
            <person name="Hugenholtz P."/>
            <person name="Woyke T."/>
            <person name="Wu D."/>
            <person name="Spring S."/>
            <person name="Lang E."/>
            <person name="Kopitz M."/>
            <person name="Brambilla E."/>
            <person name="Klenk H.-P."/>
            <person name="Eisen J.A."/>
        </authorList>
    </citation>
    <scope>NUCLEOTIDE SEQUENCE [LARGE SCALE GENOMIC DNA]</scope>
    <source>
        <strain evidence="3">ATCC 23117 / DSM 6794 / NBRC 15988 / NCIMB 1366 / Sio-4</strain>
    </source>
</reference>
<keyword evidence="3" id="KW-1185">Reference proteome</keyword>
<feature type="transmembrane region" description="Helical" evidence="1">
    <location>
        <begin position="12"/>
        <end position="33"/>
    </location>
</feature>
<dbReference type="RefSeq" id="WP_014796574.1">
    <property type="nucleotide sequence ID" value="NC_018018.1"/>
</dbReference>
<dbReference type="OrthoDB" id="341967at2"/>
<gene>
    <name evidence="2" type="ordered locus">Fleli_0652</name>
</gene>
<keyword evidence="1" id="KW-0812">Transmembrane</keyword>
<feature type="transmembrane region" description="Helical" evidence="1">
    <location>
        <begin position="278"/>
        <end position="301"/>
    </location>
</feature>
<evidence type="ECO:0000313" key="2">
    <source>
        <dbReference type="EMBL" id="AFM03115.1"/>
    </source>
</evidence>
<accession>I4AGN0</accession>
<dbReference type="STRING" id="880071.Fleli_0652"/>
<name>I4AGN0_BERLS</name>
<dbReference type="Proteomes" id="UP000006054">
    <property type="component" value="Chromosome"/>
</dbReference>
<dbReference type="AlphaFoldDB" id="I4AGN0"/>
<evidence type="ECO:0008006" key="4">
    <source>
        <dbReference type="Google" id="ProtNLM"/>
    </source>
</evidence>
<protein>
    <recommendedName>
        <fullName evidence="4">Nitrate/nitrite sensing protein domain-containing protein</fullName>
    </recommendedName>
</protein>
<dbReference type="EMBL" id="CP003345">
    <property type="protein sequence ID" value="AFM03115.1"/>
    <property type="molecule type" value="Genomic_DNA"/>
</dbReference>
<evidence type="ECO:0000313" key="3">
    <source>
        <dbReference type="Proteomes" id="UP000006054"/>
    </source>
</evidence>
<dbReference type="eggNOG" id="COG5002">
    <property type="taxonomic scope" value="Bacteria"/>
</dbReference>
<keyword evidence="1" id="KW-0472">Membrane</keyword>
<sequence length="304" mass="35781" precursor="true">MIKLIYPRQRIFIAFLVYTLLSFAVATLSFWLFRRVESINLLADEVHKLHTRIHNLSKLQSDFLLNEPSNELFYKTGNSPFLKEYVINQAQILNSIGFIKKSPQAKKWNMTKSLDSLQSDLKSSTDMMKELARKIRLRGYKNYGLEGVMREYGRVLESQADINNDLVLQLRRHEKNFINRLDTISLKKWKYHFEDLTKEIIEHKNYKLEEKYKYLSYLDAYKNAFYHFVKIDNDIGYGQKIGFAAKTNQKAQVILKQIDKLDTHSQNKKDSILNQLRFITVILVTTSVIASMLLSLSFPYIMKI</sequence>
<keyword evidence="1" id="KW-1133">Transmembrane helix</keyword>
<dbReference type="KEGG" id="fli:Fleli_0652"/>
<evidence type="ECO:0000256" key="1">
    <source>
        <dbReference type="SAM" id="Phobius"/>
    </source>
</evidence>
<dbReference type="HOGENOM" id="CLU_914488_0_0_10"/>